<gene>
    <name evidence="2" type="ORF">BGZ70_002774</name>
</gene>
<comment type="caution">
    <text evidence="2">The sequence shown here is derived from an EMBL/GenBank/DDBJ whole genome shotgun (WGS) entry which is preliminary data.</text>
</comment>
<accession>A0A9P6JET6</accession>
<dbReference type="Proteomes" id="UP000738359">
    <property type="component" value="Unassembled WGS sequence"/>
</dbReference>
<feature type="transmembrane region" description="Helical" evidence="1">
    <location>
        <begin position="21"/>
        <end position="40"/>
    </location>
</feature>
<dbReference type="InterPro" id="IPR013901">
    <property type="entry name" value="Anthrone_oxy"/>
</dbReference>
<feature type="transmembrane region" description="Helical" evidence="1">
    <location>
        <begin position="60"/>
        <end position="82"/>
    </location>
</feature>
<organism evidence="2 3">
    <name type="scientific">Mortierella alpina</name>
    <name type="common">Oleaginous fungus</name>
    <name type="synonym">Mortierella renispora</name>
    <dbReference type="NCBI Taxonomy" id="64518"/>
    <lineage>
        <taxon>Eukaryota</taxon>
        <taxon>Fungi</taxon>
        <taxon>Fungi incertae sedis</taxon>
        <taxon>Mucoromycota</taxon>
        <taxon>Mortierellomycotina</taxon>
        <taxon>Mortierellomycetes</taxon>
        <taxon>Mortierellales</taxon>
        <taxon>Mortierellaceae</taxon>
        <taxon>Mortierella</taxon>
    </lineage>
</organism>
<dbReference type="PANTHER" id="PTHR36535:SF1">
    <property type="entry name" value="DUF1772 DOMAIN-CONTAINING PROTEIN"/>
    <property type="match status" value="1"/>
</dbReference>
<evidence type="ECO:0008006" key="4">
    <source>
        <dbReference type="Google" id="ProtNLM"/>
    </source>
</evidence>
<sequence length="164" mass="17648">MSHFINAVFSGENILLVTKTITIASMGIATGTGLSYNTLIMPSLAKLPAQTAVAVWCNTAFAAMSTQVSAIAISVIGGSIVYYKTKNRFFLYSALIMASILPYTSVMFLPINSRLFEMNKTGDDGTIAAKMEQWNRNQYGRVLLNVAAMAVSLYGVLQAKGKTA</sequence>
<dbReference type="AlphaFoldDB" id="A0A9P6JET6"/>
<feature type="transmembrane region" description="Helical" evidence="1">
    <location>
        <begin position="139"/>
        <end position="157"/>
    </location>
</feature>
<dbReference type="PANTHER" id="PTHR36535">
    <property type="entry name" value="YALI0E30327P"/>
    <property type="match status" value="1"/>
</dbReference>
<proteinExistence type="predicted"/>
<dbReference type="OrthoDB" id="5954308at2759"/>
<protein>
    <recommendedName>
        <fullName evidence="4">DUF1772-domain-containing protein</fullName>
    </recommendedName>
</protein>
<dbReference type="Pfam" id="PF08592">
    <property type="entry name" value="Anthrone_oxy"/>
    <property type="match status" value="1"/>
</dbReference>
<evidence type="ECO:0000313" key="2">
    <source>
        <dbReference type="EMBL" id="KAF9968537.1"/>
    </source>
</evidence>
<keyword evidence="1" id="KW-1133">Transmembrane helix</keyword>
<evidence type="ECO:0000256" key="1">
    <source>
        <dbReference type="SAM" id="Phobius"/>
    </source>
</evidence>
<name>A0A9P6JET6_MORAP</name>
<keyword evidence="3" id="KW-1185">Reference proteome</keyword>
<keyword evidence="1" id="KW-0472">Membrane</keyword>
<keyword evidence="1" id="KW-0812">Transmembrane</keyword>
<evidence type="ECO:0000313" key="3">
    <source>
        <dbReference type="Proteomes" id="UP000738359"/>
    </source>
</evidence>
<feature type="transmembrane region" description="Helical" evidence="1">
    <location>
        <begin position="89"/>
        <end position="111"/>
    </location>
</feature>
<dbReference type="EMBL" id="JAAAHY010000017">
    <property type="protein sequence ID" value="KAF9968537.1"/>
    <property type="molecule type" value="Genomic_DNA"/>
</dbReference>
<reference evidence="2" key="1">
    <citation type="journal article" date="2020" name="Fungal Divers.">
        <title>Resolving the Mortierellaceae phylogeny through synthesis of multi-gene phylogenetics and phylogenomics.</title>
        <authorList>
            <person name="Vandepol N."/>
            <person name="Liber J."/>
            <person name="Desiro A."/>
            <person name="Na H."/>
            <person name="Kennedy M."/>
            <person name="Barry K."/>
            <person name="Grigoriev I.V."/>
            <person name="Miller A.N."/>
            <person name="O'Donnell K."/>
            <person name="Stajich J.E."/>
            <person name="Bonito G."/>
        </authorList>
    </citation>
    <scope>NUCLEOTIDE SEQUENCE</scope>
    <source>
        <strain evidence="2">CK1249</strain>
    </source>
</reference>